<evidence type="ECO:0000259" key="11">
    <source>
        <dbReference type="PROSITE" id="PS50011"/>
    </source>
</evidence>
<sequence length="822" mass="87836">MAYNSETSSDGVDGLSQKTQQVQLGAAAGGSESVAQPLGLGQDSSAPAFSQPRTDTSLPGGGAVLADAASLGGTSGAARAARQKYVGEDPSHGRDGETIVDFAGAGKQTAGLPEIEEHASPSAPATPRSVPLSPTQSKLSKTKSNVGLTSQRSRPGATGLEGARQISAAQDMPGSSTPSQFVFAKLGAHRRASDGHPASAISALTSADASGPTTPSDTPVHHEKPTPSASKKRDKHSGHHNPLVDLKKFLHNHIGHHSSDGERSGSSTPGRRHGHDSPPLGDDHAHLAKKYGKWGKVLGSGAGGTVRLIKRSKDHTTFAVKEFRQRRPGENEKEYIKKVTAEFCIGSTLHHVNIIETLDIISDNGHYYEVMEYAPNDLFSIVMSGKMCRPEIYCVFRQIVDGVDYLHSMGLAHRDLKLDNCVMTTKNVVKIIDFGTATVFHSPGKSKVVATGVVGSDPYLAPEVLSQQTYDPRLTDVWSCAIIFLCMVLRRFPWKLPDPKTDPSFKLYITSHPELCEAPENFDDHAYVTDGHYRDTPYSHHARHHREEHSKSPDASGMLTPRILSAKEAGYTTPQRRASGAGTPSGTELEEGESGHGSLDRSGLGGTAGEGDSRDAGYFEKNRGSRDSPEMLTPDGGSSSGPISPAPSNTDDETLAEGKPRTRSGSVSSVATYTSGAADSIFRLLPRETRSALSRMMAVEPTLRCTLGDLLRGRRFSDGTSPLTQTPVMSRTSSFDALHNLHKTGGTGGSGAMSPGLASLNRQLPAEFEDDDDEGDEWLRGISTCARLVPDKDGHTPAAEHPHVKIHPEEAKKKHSLFHRKD</sequence>
<evidence type="ECO:0000256" key="4">
    <source>
        <dbReference type="ARBA" id="ARBA00022741"/>
    </source>
</evidence>
<dbReference type="PANTHER" id="PTHR24343:SF137">
    <property type="entry name" value="SERINE_THREONINE-PROTEIN KINASE HRK1"/>
    <property type="match status" value="1"/>
</dbReference>
<feature type="compositionally biased region" description="Basic and acidic residues" evidence="10">
    <location>
        <begin position="85"/>
        <end position="97"/>
    </location>
</feature>
<feature type="region of interest" description="Disordered" evidence="10">
    <location>
        <begin position="254"/>
        <end position="286"/>
    </location>
</feature>
<dbReference type="PROSITE" id="PS00107">
    <property type="entry name" value="PROTEIN_KINASE_ATP"/>
    <property type="match status" value="1"/>
</dbReference>
<feature type="region of interest" description="Disordered" evidence="10">
    <location>
        <begin position="1"/>
        <end position="242"/>
    </location>
</feature>
<feature type="compositionally biased region" description="Basic and acidic residues" evidence="10">
    <location>
        <begin position="789"/>
        <end position="812"/>
    </location>
</feature>
<dbReference type="InterPro" id="IPR011009">
    <property type="entry name" value="Kinase-like_dom_sf"/>
</dbReference>
<dbReference type="Gene3D" id="1.10.510.10">
    <property type="entry name" value="Transferase(Phosphotransferase) domain 1"/>
    <property type="match status" value="1"/>
</dbReference>
<accession>A0A316U4S1</accession>
<feature type="compositionally biased region" description="Low complexity" evidence="10">
    <location>
        <begin position="636"/>
        <end position="648"/>
    </location>
</feature>
<dbReference type="GO" id="GO:0004674">
    <property type="term" value="F:protein serine/threonine kinase activity"/>
    <property type="evidence" value="ECO:0007669"/>
    <property type="project" value="UniProtKB-KW"/>
</dbReference>
<keyword evidence="3" id="KW-0808">Transferase</keyword>
<reference evidence="12 13" key="1">
    <citation type="journal article" date="2018" name="Mol. Biol. Evol.">
        <title>Broad Genomic Sampling Reveals a Smut Pathogenic Ancestry of the Fungal Clade Ustilaginomycotina.</title>
        <authorList>
            <person name="Kijpornyongpan T."/>
            <person name="Mondo S.J."/>
            <person name="Barry K."/>
            <person name="Sandor L."/>
            <person name="Lee J."/>
            <person name="Lipzen A."/>
            <person name="Pangilinan J."/>
            <person name="LaButti K."/>
            <person name="Hainaut M."/>
            <person name="Henrissat B."/>
            <person name="Grigoriev I.V."/>
            <person name="Spatafora J.W."/>
            <person name="Aime M.C."/>
        </authorList>
    </citation>
    <scope>NUCLEOTIDE SEQUENCE [LARGE SCALE GENOMIC DNA]</scope>
    <source>
        <strain evidence="12 13">MCA 4718</strain>
    </source>
</reference>
<evidence type="ECO:0000256" key="7">
    <source>
        <dbReference type="ARBA" id="ARBA00047899"/>
    </source>
</evidence>
<dbReference type="Proteomes" id="UP000245942">
    <property type="component" value="Unassembled WGS sequence"/>
</dbReference>
<dbReference type="InterPro" id="IPR008271">
    <property type="entry name" value="Ser/Thr_kinase_AS"/>
</dbReference>
<dbReference type="GO" id="GO:0005829">
    <property type="term" value="C:cytosol"/>
    <property type="evidence" value="ECO:0007669"/>
    <property type="project" value="TreeGrafter"/>
</dbReference>
<evidence type="ECO:0000313" key="12">
    <source>
        <dbReference type="EMBL" id="PWN19471.1"/>
    </source>
</evidence>
<proteinExistence type="predicted"/>
<keyword evidence="6 9" id="KW-0067">ATP-binding</keyword>
<evidence type="ECO:0000256" key="1">
    <source>
        <dbReference type="ARBA" id="ARBA00012513"/>
    </source>
</evidence>
<keyword evidence="4 9" id="KW-0547">Nucleotide-binding</keyword>
<comment type="catalytic activity">
    <reaction evidence="8">
        <text>L-seryl-[protein] + ATP = O-phospho-L-seryl-[protein] + ADP + H(+)</text>
        <dbReference type="Rhea" id="RHEA:17989"/>
        <dbReference type="Rhea" id="RHEA-COMP:9863"/>
        <dbReference type="Rhea" id="RHEA-COMP:11604"/>
        <dbReference type="ChEBI" id="CHEBI:15378"/>
        <dbReference type="ChEBI" id="CHEBI:29999"/>
        <dbReference type="ChEBI" id="CHEBI:30616"/>
        <dbReference type="ChEBI" id="CHEBI:83421"/>
        <dbReference type="ChEBI" id="CHEBI:456216"/>
        <dbReference type="EC" id="2.7.11.1"/>
    </reaction>
</comment>
<feature type="compositionally biased region" description="Polar residues" evidence="10">
    <location>
        <begin position="1"/>
        <end position="23"/>
    </location>
</feature>
<organism evidence="12 13">
    <name type="scientific">Pseudomicrostroma glucosiphilum</name>
    <dbReference type="NCBI Taxonomy" id="1684307"/>
    <lineage>
        <taxon>Eukaryota</taxon>
        <taxon>Fungi</taxon>
        <taxon>Dikarya</taxon>
        <taxon>Basidiomycota</taxon>
        <taxon>Ustilaginomycotina</taxon>
        <taxon>Exobasidiomycetes</taxon>
        <taxon>Microstromatales</taxon>
        <taxon>Microstromatales incertae sedis</taxon>
        <taxon>Pseudomicrostroma</taxon>
    </lineage>
</organism>
<protein>
    <recommendedName>
        <fullName evidence="1">non-specific serine/threonine protein kinase</fullName>
        <ecNumber evidence="1">2.7.11.1</ecNumber>
    </recommendedName>
</protein>
<evidence type="ECO:0000313" key="13">
    <source>
        <dbReference type="Proteomes" id="UP000245942"/>
    </source>
</evidence>
<name>A0A316U4S1_9BASI</name>
<comment type="catalytic activity">
    <reaction evidence="7">
        <text>L-threonyl-[protein] + ATP = O-phospho-L-threonyl-[protein] + ADP + H(+)</text>
        <dbReference type="Rhea" id="RHEA:46608"/>
        <dbReference type="Rhea" id="RHEA-COMP:11060"/>
        <dbReference type="Rhea" id="RHEA-COMP:11605"/>
        <dbReference type="ChEBI" id="CHEBI:15378"/>
        <dbReference type="ChEBI" id="CHEBI:30013"/>
        <dbReference type="ChEBI" id="CHEBI:30616"/>
        <dbReference type="ChEBI" id="CHEBI:61977"/>
        <dbReference type="ChEBI" id="CHEBI:456216"/>
        <dbReference type="EC" id="2.7.11.1"/>
    </reaction>
</comment>
<feature type="compositionally biased region" description="Basic residues" evidence="10">
    <location>
        <begin position="813"/>
        <end position="822"/>
    </location>
</feature>
<dbReference type="GO" id="GO:0005524">
    <property type="term" value="F:ATP binding"/>
    <property type="evidence" value="ECO:0007669"/>
    <property type="project" value="UniProtKB-UniRule"/>
</dbReference>
<dbReference type="SMART" id="SM00220">
    <property type="entry name" value="S_TKc"/>
    <property type="match status" value="1"/>
</dbReference>
<evidence type="ECO:0000256" key="9">
    <source>
        <dbReference type="PROSITE-ProRule" id="PRU10141"/>
    </source>
</evidence>
<feature type="compositionally biased region" description="Polar residues" evidence="10">
    <location>
        <begin position="132"/>
        <end position="153"/>
    </location>
</feature>
<dbReference type="PANTHER" id="PTHR24343">
    <property type="entry name" value="SERINE/THREONINE KINASE"/>
    <property type="match status" value="1"/>
</dbReference>
<dbReference type="AlphaFoldDB" id="A0A316U4S1"/>
<evidence type="ECO:0000256" key="8">
    <source>
        <dbReference type="ARBA" id="ARBA00048679"/>
    </source>
</evidence>
<evidence type="ECO:0000256" key="6">
    <source>
        <dbReference type="ARBA" id="ARBA00022840"/>
    </source>
</evidence>
<dbReference type="PROSITE" id="PS50011">
    <property type="entry name" value="PROTEIN_KINASE_DOM"/>
    <property type="match status" value="1"/>
</dbReference>
<evidence type="ECO:0000256" key="2">
    <source>
        <dbReference type="ARBA" id="ARBA00022527"/>
    </source>
</evidence>
<feature type="region of interest" description="Disordered" evidence="10">
    <location>
        <begin position="789"/>
        <end position="822"/>
    </location>
</feature>
<feature type="compositionally biased region" description="Basic and acidic residues" evidence="10">
    <location>
        <begin position="611"/>
        <end position="629"/>
    </location>
</feature>
<evidence type="ECO:0000256" key="3">
    <source>
        <dbReference type="ARBA" id="ARBA00022679"/>
    </source>
</evidence>
<evidence type="ECO:0000256" key="5">
    <source>
        <dbReference type="ARBA" id="ARBA00022777"/>
    </source>
</evidence>
<feature type="compositionally biased region" description="Polar residues" evidence="10">
    <location>
        <begin position="202"/>
        <end position="217"/>
    </location>
</feature>
<feature type="domain" description="Protein kinase" evidence="11">
    <location>
        <begin position="292"/>
        <end position="717"/>
    </location>
</feature>
<dbReference type="InterPro" id="IPR000719">
    <property type="entry name" value="Prot_kinase_dom"/>
</dbReference>
<dbReference type="OrthoDB" id="6513151at2759"/>
<dbReference type="Pfam" id="PF00069">
    <property type="entry name" value="Pkinase"/>
    <property type="match status" value="1"/>
</dbReference>
<feature type="binding site" evidence="9">
    <location>
        <position position="321"/>
    </location>
    <ligand>
        <name>ATP</name>
        <dbReference type="ChEBI" id="CHEBI:30616"/>
    </ligand>
</feature>
<gene>
    <name evidence="12" type="ORF">BCV69DRAFT_284101</name>
</gene>
<dbReference type="EC" id="2.7.11.1" evidence="1"/>
<dbReference type="GeneID" id="37014659"/>
<keyword evidence="13" id="KW-1185">Reference proteome</keyword>
<keyword evidence="5 12" id="KW-0418">Kinase</keyword>
<evidence type="ECO:0000256" key="10">
    <source>
        <dbReference type="SAM" id="MobiDB-lite"/>
    </source>
</evidence>
<dbReference type="STRING" id="1684307.A0A316U4S1"/>
<dbReference type="EMBL" id="KZ819331">
    <property type="protein sequence ID" value="PWN19471.1"/>
    <property type="molecule type" value="Genomic_DNA"/>
</dbReference>
<dbReference type="InterPro" id="IPR017441">
    <property type="entry name" value="Protein_kinase_ATP_BS"/>
</dbReference>
<dbReference type="SUPFAM" id="SSF56112">
    <property type="entry name" value="Protein kinase-like (PK-like)"/>
    <property type="match status" value="1"/>
</dbReference>
<feature type="compositionally biased region" description="Polar residues" evidence="10">
    <location>
        <begin position="42"/>
        <end position="57"/>
    </location>
</feature>
<feature type="region of interest" description="Disordered" evidence="10">
    <location>
        <begin position="533"/>
        <end position="670"/>
    </location>
</feature>
<dbReference type="FunFam" id="1.10.510.10:FF:000595">
    <property type="entry name" value="Protein kinase, putative (AFU_orthologue AFUA_5G11840)"/>
    <property type="match status" value="1"/>
</dbReference>
<keyword evidence="2" id="KW-0723">Serine/threonine-protein kinase</keyword>
<feature type="compositionally biased region" description="Basic residues" evidence="10">
    <location>
        <begin position="230"/>
        <end position="239"/>
    </location>
</feature>
<dbReference type="PROSITE" id="PS00108">
    <property type="entry name" value="PROTEIN_KINASE_ST"/>
    <property type="match status" value="1"/>
</dbReference>
<dbReference type="RefSeq" id="XP_025346631.1">
    <property type="nucleotide sequence ID" value="XM_025492925.1"/>
</dbReference>